<protein>
    <recommendedName>
        <fullName evidence="2">Putative restriction endonuclease domain-containing protein</fullName>
    </recommendedName>
</protein>
<comment type="caution">
    <text evidence="3">The sequence shown here is derived from an EMBL/GenBank/DDBJ whole genome shotgun (WGS) entry which is preliminary data.</text>
</comment>
<dbReference type="SUPFAM" id="SSF52980">
    <property type="entry name" value="Restriction endonuclease-like"/>
    <property type="match status" value="1"/>
</dbReference>
<dbReference type="PANTHER" id="PTHR33352">
    <property type="entry name" value="SLR1095 PROTEIN"/>
    <property type="match status" value="1"/>
</dbReference>
<dbReference type="OrthoDB" id="428258at2"/>
<dbReference type="InterPro" id="IPR011335">
    <property type="entry name" value="Restrct_endonuc-II-like"/>
</dbReference>
<dbReference type="Proteomes" id="UP000032452">
    <property type="component" value="Unassembled WGS sequence"/>
</dbReference>
<dbReference type="RefSeq" id="WP_045055820.1">
    <property type="nucleotide sequence ID" value="NZ_CAWMDP010000006.1"/>
</dbReference>
<dbReference type="PATRIC" id="fig|1618023.3.peg.396"/>
<feature type="coiled-coil region" evidence="1">
    <location>
        <begin position="193"/>
        <end position="220"/>
    </location>
</feature>
<gene>
    <name evidence="3" type="ORF">UH38_16720</name>
</gene>
<dbReference type="PANTHER" id="PTHR33352:SF3">
    <property type="entry name" value="SLR1612 PROTEIN"/>
    <property type="match status" value="1"/>
</dbReference>
<dbReference type="InterPro" id="IPR012296">
    <property type="entry name" value="Nuclease_put_TT1808"/>
</dbReference>
<dbReference type="Pfam" id="PF05685">
    <property type="entry name" value="Uma2"/>
    <property type="match status" value="1"/>
</dbReference>
<dbReference type="AlphaFoldDB" id="A0A0D8ZQU3"/>
<proteinExistence type="predicted"/>
<sequence length="230" mass="27066">MFEYRSQQYLPTAEDLPSSDDTPLDNQLQHLIPTLLEEILARIWGDRWDWYFGVDMGVYYDPDEPAIVPDGFLSLGVERLIDEDLRLSYLVWEEKQLPILVIEIVSETYRGEYSKKRAKYAEIGILYYAVYNPRRRRKPPLEVYRLVEGSYDLLPGNPVWIPEIGLGIGKEEGTHQGITRDWLYWYNEQGQRYLTAQEYAQQAEQRAIQAEQRARMLEEKLRSQGIDPDL</sequence>
<feature type="domain" description="Putative restriction endonuclease" evidence="2">
    <location>
        <begin position="29"/>
        <end position="156"/>
    </location>
</feature>
<keyword evidence="4" id="KW-1185">Reference proteome</keyword>
<evidence type="ECO:0000259" key="2">
    <source>
        <dbReference type="Pfam" id="PF05685"/>
    </source>
</evidence>
<dbReference type="EMBL" id="JYON01000019">
    <property type="protein sequence ID" value="KJH70697.1"/>
    <property type="molecule type" value="Genomic_DNA"/>
</dbReference>
<evidence type="ECO:0000313" key="3">
    <source>
        <dbReference type="EMBL" id="KJH70697.1"/>
    </source>
</evidence>
<name>A0A0D8ZQU3_9CYAN</name>
<dbReference type="STRING" id="1618023.UH38_16720"/>
<dbReference type="Gene3D" id="3.90.1570.10">
    <property type="entry name" value="tt1808, chain A"/>
    <property type="match status" value="1"/>
</dbReference>
<accession>A0A0D8ZQU3</accession>
<keyword evidence="1" id="KW-0175">Coiled coil</keyword>
<evidence type="ECO:0000313" key="4">
    <source>
        <dbReference type="Proteomes" id="UP000032452"/>
    </source>
</evidence>
<evidence type="ECO:0000256" key="1">
    <source>
        <dbReference type="SAM" id="Coils"/>
    </source>
</evidence>
<organism evidence="3 4">
    <name type="scientific">Aliterella atlantica CENA595</name>
    <dbReference type="NCBI Taxonomy" id="1618023"/>
    <lineage>
        <taxon>Bacteria</taxon>
        <taxon>Bacillati</taxon>
        <taxon>Cyanobacteriota</taxon>
        <taxon>Cyanophyceae</taxon>
        <taxon>Chroococcidiopsidales</taxon>
        <taxon>Aliterellaceae</taxon>
        <taxon>Aliterella</taxon>
    </lineage>
</organism>
<dbReference type="CDD" id="cd06260">
    <property type="entry name" value="DUF820-like"/>
    <property type="match status" value="1"/>
</dbReference>
<dbReference type="InterPro" id="IPR008538">
    <property type="entry name" value="Uma2"/>
</dbReference>
<reference evidence="3 4" key="1">
    <citation type="submission" date="2015-02" db="EMBL/GenBank/DDBJ databases">
        <title>Draft genome of a novel marine cyanobacterium (Chroococcales) isolated from South Atlantic Ocean.</title>
        <authorList>
            <person name="Rigonato J."/>
            <person name="Alvarenga D.O."/>
            <person name="Branco L.H."/>
            <person name="Varani A.M."/>
            <person name="Brandini F.P."/>
            <person name="Fiore M.F."/>
        </authorList>
    </citation>
    <scope>NUCLEOTIDE SEQUENCE [LARGE SCALE GENOMIC DNA]</scope>
    <source>
        <strain evidence="3 4">CENA595</strain>
    </source>
</reference>